<dbReference type="EMBL" id="JAAARO010000022">
    <property type="protein sequence ID" value="KAF5727112.1"/>
    <property type="molecule type" value="Genomic_DNA"/>
</dbReference>
<evidence type="ECO:0000313" key="3">
    <source>
        <dbReference type="Proteomes" id="UP000593562"/>
    </source>
</evidence>
<evidence type="ECO:0000256" key="1">
    <source>
        <dbReference type="SAM" id="MobiDB-lite"/>
    </source>
</evidence>
<gene>
    <name evidence="2" type="ORF">HS088_TW22G00799</name>
</gene>
<proteinExistence type="predicted"/>
<organism evidence="2 3">
    <name type="scientific">Tripterygium wilfordii</name>
    <name type="common">Thunder God vine</name>
    <dbReference type="NCBI Taxonomy" id="458696"/>
    <lineage>
        <taxon>Eukaryota</taxon>
        <taxon>Viridiplantae</taxon>
        <taxon>Streptophyta</taxon>
        <taxon>Embryophyta</taxon>
        <taxon>Tracheophyta</taxon>
        <taxon>Spermatophyta</taxon>
        <taxon>Magnoliopsida</taxon>
        <taxon>eudicotyledons</taxon>
        <taxon>Gunneridae</taxon>
        <taxon>Pentapetalae</taxon>
        <taxon>rosids</taxon>
        <taxon>fabids</taxon>
        <taxon>Celastrales</taxon>
        <taxon>Celastraceae</taxon>
        <taxon>Tripterygium</taxon>
    </lineage>
</organism>
<dbReference type="PANTHER" id="PTHR34555">
    <property type="entry name" value="INTEGRAL MEMBRANE HEMOLYSIN-III-LIKE PROTEIN"/>
    <property type="match status" value="1"/>
</dbReference>
<accession>A0A7J7BZ26</accession>
<evidence type="ECO:0000313" key="2">
    <source>
        <dbReference type="EMBL" id="KAF5727112.1"/>
    </source>
</evidence>
<name>A0A7J7BZ26_TRIWF</name>
<feature type="region of interest" description="Disordered" evidence="1">
    <location>
        <begin position="1"/>
        <end position="25"/>
    </location>
</feature>
<reference evidence="2 3" key="1">
    <citation type="journal article" date="2020" name="Nat. Commun.">
        <title>Genome of Tripterygium wilfordii and identification of cytochrome P450 involved in triptolide biosynthesis.</title>
        <authorList>
            <person name="Tu L."/>
            <person name="Su P."/>
            <person name="Zhang Z."/>
            <person name="Gao L."/>
            <person name="Wang J."/>
            <person name="Hu T."/>
            <person name="Zhou J."/>
            <person name="Zhang Y."/>
            <person name="Zhao Y."/>
            <person name="Liu Y."/>
            <person name="Song Y."/>
            <person name="Tong Y."/>
            <person name="Lu Y."/>
            <person name="Yang J."/>
            <person name="Xu C."/>
            <person name="Jia M."/>
            <person name="Peters R.J."/>
            <person name="Huang L."/>
            <person name="Gao W."/>
        </authorList>
    </citation>
    <scope>NUCLEOTIDE SEQUENCE [LARGE SCALE GENOMIC DNA]</scope>
    <source>
        <strain evidence="3">cv. XIE 37</strain>
        <tissue evidence="2">Leaf</tissue>
    </source>
</reference>
<dbReference type="InParanoid" id="A0A7J7BZ26"/>
<dbReference type="AlphaFoldDB" id="A0A7J7BZ26"/>
<dbReference type="PANTHER" id="PTHR34555:SF1">
    <property type="entry name" value="INTEGRAL MEMBRANE HEMOLYSIN-III-LIKE PROTEIN"/>
    <property type="match status" value="1"/>
</dbReference>
<comment type="caution">
    <text evidence="2">The sequence shown here is derived from an EMBL/GenBank/DDBJ whole genome shotgun (WGS) entry which is preliminary data.</text>
</comment>
<protein>
    <submittedName>
        <fullName evidence="2">Uncharacterized protein</fullName>
    </submittedName>
</protein>
<keyword evidence="3" id="KW-1185">Reference proteome</keyword>
<dbReference type="FunCoup" id="A0A7J7BZ26">
    <property type="interactions" value="1124"/>
</dbReference>
<dbReference type="Proteomes" id="UP000593562">
    <property type="component" value="Unassembled WGS sequence"/>
</dbReference>
<sequence length="283" mass="30935">MVQQTIDSKFSEYGLGSTETNLPTHDKQLPVAVKKTPLKDLQNENRITVPGPVGYPALLKDRGPIVDTAKVSGSRIPSPECPLSPPWPQPAASNGANGQLVYVRRKPEAELGKSNTCDALSNNADCPHAKQLGDQEVTILPRTHVKEPNFACFPAVAPSPVATLMSSSGKPSVSVPLGNSNMRSATAESNYKSVASATVALGNLKGTTNLHWEERYHQLQLYLKKLDQSNQEEYVQMLRSISSVELSRLAVELEKRSIQLSLEEGNTKLWVSNFSFPFNLKEI</sequence>